<dbReference type="GO" id="GO:0016887">
    <property type="term" value="F:ATP hydrolysis activity"/>
    <property type="evidence" value="ECO:0007669"/>
    <property type="project" value="InterPro"/>
</dbReference>
<keyword evidence="1" id="KW-0813">Transport</keyword>
<feature type="compositionally biased region" description="Polar residues" evidence="4">
    <location>
        <begin position="1"/>
        <end position="21"/>
    </location>
</feature>
<dbReference type="InterPro" id="IPR003593">
    <property type="entry name" value="AAA+_ATPase"/>
</dbReference>
<organism evidence="6 7">
    <name type="scientific">Cryptobacterium curtum (strain ATCC 700683 / DSM 15641 / CCUG 43107 / 12-3)</name>
    <dbReference type="NCBI Taxonomy" id="469378"/>
    <lineage>
        <taxon>Bacteria</taxon>
        <taxon>Bacillati</taxon>
        <taxon>Actinomycetota</taxon>
        <taxon>Coriobacteriia</taxon>
        <taxon>Eggerthellales</taxon>
        <taxon>Eggerthellaceae</taxon>
        <taxon>Cryptobacterium</taxon>
    </lineage>
</organism>
<keyword evidence="2" id="KW-0547">Nucleotide-binding</keyword>
<name>C7MLW2_CRYCD</name>
<evidence type="ECO:0000256" key="3">
    <source>
        <dbReference type="ARBA" id="ARBA00022840"/>
    </source>
</evidence>
<dbReference type="RefSeq" id="WP_012802607.1">
    <property type="nucleotide sequence ID" value="NC_013170.1"/>
</dbReference>
<dbReference type="InterPro" id="IPR050153">
    <property type="entry name" value="Metal_Ion_Import_ABC"/>
</dbReference>
<dbReference type="KEGG" id="ccu:Ccur_01870"/>
<feature type="domain" description="ABC transporter" evidence="5">
    <location>
        <begin position="63"/>
        <end position="298"/>
    </location>
</feature>
<gene>
    <name evidence="6" type="ordered locus">Ccur_01870</name>
</gene>
<dbReference type="eggNOG" id="COG1120">
    <property type="taxonomic scope" value="Bacteria"/>
</dbReference>
<dbReference type="Gene3D" id="3.40.50.300">
    <property type="entry name" value="P-loop containing nucleotide triphosphate hydrolases"/>
    <property type="match status" value="1"/>
</dbReference>
<evidence type="ECO:0000313" key="6">
    <source>
        <dbReference type="EMBL" id="ACU93918.1"/>
    </source>
</evidence>
<dbReference type="FunFam" id="3.40.50.300:FF:000134">
    <property type="entry name" value="Iron-enterobactin ABC transporter ATP-binding protein"/>
    <property type="match status" value="1"/>
</dbReference>
<dbReference type="GO" id="GO:0005524">
    <property type="term" value="F:ATP binding"/>
    <property type="evidence" value="ECO:0007669"/>
    <property type="project" value="UniProtKB-KW"/>
</dbReference>
<dbReference type="Pfam" id="PF00005">
    <property type="entry name" value="ABC_tran"/>
    <property type="match status" value="1"/>
</dbReference>
<dbReference type="SMART" id="SM00382">
    <property type="entry name" value="AAA"/>
    <property type="match status" value="1"/>
</dbReference>
<evidence type="ECO:0000259" key="5">
    <source>
        <dbReference type="PROSITE" id="PS50893"/>
    </source>
</evidence>
<dbReference type="InterPro" id="IPR017871">
    <property type="entry name" value="ABC_transporter-like_CS"/>
</dbReference>
<dbReference type="EMBL" id="CP001682">
    <property type="protein sequence ID" value="ACU93918.1"/>
    <property type="molecule type" value="Genomic_DNA"/>
</dbReference>
<dbReference type="CDD" id="cd03214">
    <property type="entry name" value="ABC_Iron-Siderophores_B12_Hemin"/>
    <property type="match status" value="1"/>
</dbReference>
<proteinExistence type="predicted"/>
<dbReference type="InterPro" id="IPR003439">
    <property type="entry name" value="ABC_transporter-like_ATP-bd"/>
</dbReference>
<dbReference type="PANTHER" id="PTHR42734">
    <property type="entry name" value="METAL TRANSPORT SYSTEM ATP-BINDING PROTEIN TM_0124-RELATED"/>
    <property type="match status" value="1"/>
</dbReference>
<dbReference type="InterPro" id="IPR027417">
    <property type="entry name" value="P-loop_NTPase"/>
</dbReference>
<dbReference type="SUPFAM" id="SSF52540">
    <property type="entry name" value="P-loop containing nucleoside triphosphate hydrolases"/>
    <property type="match status" value="1"/>
</dbReference>
<dbReference type="STRING" id="469378.Ccur_01870"/>
<dbReference type="Proteomes" id="UP000000954">
    <property type="component" value="Chromosome"/>
</dbReference>
<evidence type="ECO:0000256" key="1">
    <source>
        <dbReference type="ARBA" id="ARBA00022448"/>
    </source>
</evidence>
<dbReference type="PROSITE" id="PS50893">
    <property type="entry name" value="ABC_TRANSPORTER_2"/>
    <property type="match status" value="1"/>
</dbReference>
<keyword evidence="3" id="KW-0067">ATP-binding</keyword>
<dbReference type="HOGENOM" id="CLU_000604_1_11_11"/>
<dbReference type="AlphaFoldDB" id="C7MLW2"/>
<evidence type="ECO:0000313" key="7">
    <source>
        <dbReference type="Proteomes" id="UP000000954"/>
    </source>
</evidence>
<sequence length="322" mass="34528">MSENKAVQSETLEQKTTQIETTHGAVRHNEPIQVEPMRSAAGQGTPMQPTVSQTELPSSEIYLRASDVSCGYAGKAVLSGVSLDVSAGDITCLLGPNGVGKTTLFKALLGFLPLMEGTVQVCGHDRASLSRRELARLLAYVPQIHVPPFSFSVLDVVLTGRSPHLGVFSSPTKSDYALADHVLEELEIFHLRDRVYTELSGGEAQMVLIARALMQDTSLLILDEPTAALDFGNQVHVLRRIKDLARDGRGIVMTTHNPDHAFLCGTKAVLLSRSGKVRSGTVDDVVTEENLAAAYGIDVRVVESRAEDGSPVKTCIPSLGSG</sequence>
<reference evidence="6 7" key="1">
    <citation type="journal article" date="2009" name="Stand. Genomic Sci.">
        <title>Complete genome sequence of Cryptobacterium curtum type strain (12-3).</title>
        <authorList>
            <person name="Mavrommatis K."/>
            <person name="Pukall R."/>
            <person name="Rohde C."/>
            <person name="Chen F."/>
            <person name="Sims D."/>
            <person name="Brettin T."/>
            <person name="Kuske C."/>
            <person name="Detter J.C."/>
            <person name="Han C."/>
            <person name="Lapidus A."/>
            <person name="Copeland A."/>
            <person name="Glavina Del Rio T."/>
            <person name="Nolan M."/>
            <person name="Lucas S."/>
            <person name="Tice H."/>
            <person name="Cheng J.F."/>
            <person name="Bruce D."/>
            <person name="Goodwin L."/>
            <person name="Pitluck S."/>
            <person name="Ovchinnikova G."/>
            <person name="Pati A."/>
            <person name="Ivanova N."/>
            <person name="Chen A."/>
            <person name="Palaniappan K."/>
            <person name="Chain P."/>
            <person name="D'haeseleer P."/>
            <person name="Goker M."/>
            <person name="Bristow J."/>
            <person name="Eisen J.A."/>
            <person name="Markowitz V."/>
            <person name="Hugenholtz P."/>
            <person name="Rohde M."/>
            <person name="Klenk H.P."/>
            <person name="Kyrpides N.C."/>
        </authorList>
    </citation>
    <scope>NUCLEOTIDE SEQUENCE [LARGE SCALE GENOMIC DNA]</scope>
    <source>
        <strain evidence="7">ATCC 700683 / DSM 15641 / 12-3</strain>
    </source>
</reference>
<dbReference type="PROSITE" id="PS00211">
    <property type="entry name" value="ABC_TRANSPORTER_1"/>
    <property type="match status" value="1"/>
</dbReference>
<evidence type="ECO:0000256" key="2">
    <source>
        <dbReference type="ARBA" id="ARBA00022741"/>
    </source>
</evidence>
<feature type="region of interest" description="Disordered" evidence="4">
    <location>
        <begin position="1"/>
        <end position="24"/>
    </location>
</feature>
<dbReference type="PANTHER" id="PTHR42734:SF19">
    <property type="entry name" value="IRON COMPOUNDS ABC TRANSPORTER, ATP-BINDING PROTEIN"/>
    <property type="match status" value="1"/>
</dbReference>
<keyword evidence="7" id="KW-1185">Reference proteome</keyword>
<evidence type="ECO:0000256" key="4">
    <source>
        <dbReference type="SAM" id="MobiDB-lite"/>
    </source>
</evidence>
<accession>C7MLW2</accession>
<protein>
    <submittedName>
        <fullName evidence="6">ABC-type cobalamin/Fe3+-siderophore transport system, ATPase component</fullName>
    </submittedName>
</protein>